<comment type="caution">
    <text evidence="2">The sequence shown here is derived from an EMBL/GenBank/DDBJ whole genome shotgun (WGS) entry which is preliminary data.</text>
</comment>
<keyword evidence="1" id="KW-1133">Transmembrane helix</keyword>
<keyword evidence="1" id="KW-0812">Transmembrane</keyword>
<feature type="transmembrane region" description="Helical" evidence="1">
    <location>
        <begin position="168"/>
        <end position="189"/>
    </location>
</feature>
<keyword evidence="4" id="KW-1185">Reference proteome</keyword>
<evidence type="ECO:0000313" key="4">
    <source>
        <dbReference type="Proteomes" id="UP001642409"/>
    </source>
</evidence>
<name>A0AA86QMI1_9EUKA</name>
<gene>
    <name evidence="3" type="ORF">HINF_LOCUS14161</name>
    <name evidence="2" type="ORF">HINF_LOCUS48673</name>
</gene>
<organism evidence="2">
    <name type="scientific">Hexamita inflata</name>
    <dbReference type="NCBI Taxonomy" id="28002"/>
    <lineage>
        <taxon>Eukaryota</taxon>
        <taxon>Metamonada</taxon>
        <taxon>Diplomonadida</taxon>
        <taxon>Hexamitidae</taxon>
        <taxon>Hexamitinae</taxon>
        <taxon>Hexamita</taxon>
    </lineage>
</organism>
<protein>
    <submittedName>
        <fullName evidence="3">Hypothetical_protein</fullName>
    </submittedName>
</protein>
<evidence type="ECO:0000313" key="2">
    <source>
        <dbReference type="EMBL" id="CAI9961028.1"/>
    </source>
</evidence>
<proteinExistence type="predicted"/>
<dbReference type="EMBL" id="CAXDID020000033">
    <property type="protein sequence ID" value="CAL5995697.1"/>
    <property type="molecule type" value="Genomic_DNA"/>
</dbReference>
<dbReference type="Proteomes" id="UP001642409">
    <property type="component" value="Unassembled WGS sequence"/>
</dbReference>
<sequence length="191" mass="22273">MILQPILAFTCLQNSEIRLHNSHVRIVFDNTKACDQQVLDLRLVITYKDIGTFTFERQVNILEDYSTVLRNNTAYFKLPEPNVTSVEFFYLTGFEELQEIPFTQRQLINGEAYKELIMQQESEKAQNKSFAMQIQDRLQTNKRKNKNQSPVENIPTEQKKPEISVWKLVIKYSRIALAIVSIILIIYAIGL</sequence>
<evidence type="ECO:0000313" key="3">
    <source>
        <dbReference type="EMBL" id="CAL5995697.1"/>
    </source>
</evidence>
<evidence type="ECO:0000256" key="1">
    <source>
        <dbReference type="SAM" id="Phobius"/>
    </source>
</evidence>
<reference evidence="3 4" key="2">
    <citation type="submission" date="2024-07" db="EMBL/GenBank/DDBJ databases">
        <authorList>
            <person name="Akdeniz Z."/>
        </authorList>
    </citation>
    <scope>NUCLEOTIDE SEQUENCE [LARGE SCALE GENOMIC DNA]</scope>
</reference>
<dbReference type="EMBL" id="CATOUU010000937">
    <property type="protein sequence ID" value="CAI9961028.1"/>
    <property type="molecule type" value="Genomic_DNA"/>
</dbReference>
<accession>A0AA86QMI1</accession>
<dbReference type="AlphaFoldDB" id="A0AA86QMI1"/>
<keyword evidence="1" id="KW-0472">Membrane</keyword>
<reference evidence="2" key="1">
    <citation type="submission" date="2023-06" db="EMBL/GenBank/DDBJ databases">
        <authorList>
            <person name="Kurt Z."/>
        </authorList>
    </citation>
    <scope>NUCLEOTIDE SEQUENCE</scope>
</reference>